<feature type="transmembrane region" description="Helical" evidence="1">
    <location>
        <begin position="85"/>
        <end position="104"/>
    </location>
</feature>
<dbReference type="RefSeq" id="WP_013704592.1">
    <property type="nucleotide sequence ID" value="NC_015387.1"/>
</dbReference>
<dbReference type="EMBL" id="CP002630">
    <property type="protein sequence ID" value="AEB12546.1"/>
    <property type="molecule type" value="Genomic_DNA"/>
</dbReference>
<accession>F2NPP5</accession>
<name>F2NPP5_MARHT</name>
<gene>
    <name evidence="2" type="ordered locus">Marky_1814</name>
</gene>
<organism evidence="2 3">
    <name type="scientific">Marinithermus hydrothermalis (strain DSM 14884 / JCM 11576 / T1)</name>
    <dbReference type="NCBI Taxonomy" id="869210"/>
    <lineage>
        <taxon>Bacteria</taxon>
        <taxon>Thermotogati</taxon>
        <taxon>Deinococcota</taxon>
        <taxon>Deinococci</taxon>
        <taxon>Thermales</taxon>
        <taxon>Thermaceae</taxon>
        <taxon>Marinithermus</taxon>
    </lineage>
</organism>
<dbReference type="Proteomes" id="UP000007030">
    <property type="component" value="Chromosome"/>
</dbReference>
<sequence>MKRPNEVYIPPQLGVRALRLVLGMSLVLFLFYLAGHYAAGLPFPAPDQLLDILVTVGLGVGLGVAFSWVWPLGPRPGVERLVRTLLLAIPAVGLGIGVQLLLQGRAPTQALYLIFAVAAWLGSGFIVRLPEPKEK</sequence>
<keyword evidence="3" id="KW-1185">Reference proteome</keyword>
<evidence type="ECO:0000256" key="1">
    <source>
        <dbReference type="SAM" id="Phobius"/>
    </source>
</evidence>
<keyword evidence="1" id="KW-0472">Membrane</keyword>
<dbReference type="eggNOG" id="ENOG5032FIN">
    <property type="taxonomic scope" value="Bacteria"/>
</dbReference>
<dbReference type="STRING" id="869210.Marky_1814"/>
<evidence type="ECO:0000313" key="3">
    <source>
        <dbReference type="Proteomes" id="UP000007030"/>
    </source>
</evidence>
<keyword evidence="1" id="KW-0812">Transmembrane</keyword>
<protein>
    <submittedName>
        <fullName evidence="2">Uncharacterized protein</fullName>
    </submittedName>
</protein>
<feature type="transmembrane region" description="Helical" evidence="1">
    <location>
        <begin position="110"/>
        <end position="129"/>
    </location>
</feature>
<feature type="transmembrane region" description="Helical" evidence="1">
    <location>
        <begin position="52"/>
        <end position="73"/>
    </location>
</feature>
<keyword evidence="1" id="KW-1133">Transmembrane helix</keyword>
<dbReference type="KEGG" id="mhd:Marky_1814"/>
<proteinExistence type="predicted"/>
<reference evidence="2 3" key="1">
    <citation type="journal article" date="2012" name="Stand. Genomic Sci.">
        <title>Complete genome sequence of the aerobic, heterotroph Marinithermus hydrothermalis type strain (T1(T)) from a deep-sea hydrothermal vent chimney.</title>
        <authorList>
            <person name="Copeland A."/>
            <person name="Gu W."/>
            <person name="Yasawong M."/>
            <person name="Lapidus A."/>
            <person name="Lucas S."/>
            <person name="Deshpande S."/>
            <person name="Pagani I."/>
            <person name="Tapia R."/>
            <person name="Cheng J.F."/>
            <person name="Goodwin L.A."/>
            <person name="Pitluck S."/>
            <person name="Liolios K."/>
            <person name="Ivanova N."/>
            <person name="Mavromatis K."/>
            <person name="Mikhailova N."/>
            <person name="Pati A."/>
            <person name="Chen A."/>
            <person name="Palaniappan K."/>
            <person name="Land M."/>
            <person name="Pan C."/>
            <person name="Brambilla E.M."/>
            <person name="Rohde M."/>
            <person name="Tindall B.J."/>
            <person name="Sikorski J."/>
            <person name="Goker M."/>
            <person name="Detter J.C."/>
            <person name="Bristow J."/>
            <person name="Eisen J.A."/>
            <person name="Markowitz V."/>
            <person name="Hugenholtz P."/>
            <person name="Kyrpides N.C."/>
            <person name="Klenk H.P."/>
            <person name="Woyke T."/>
        </authorList>
    </citation>
    <scope>NUCLEOTIDE SEQUENCE [LARGE SCALE GENOMIC DNA]</scope>
    <source>
        <strain evidence="3">DSM 14884 / JCM 11576 / T1</strain>
    </source>
</reference>
<evidence type="ECO:0000313" key="2">
    <source>
        <dbReference type="EMBL" id="AEB12546.1"/>
    </source>
</evidence>
<dbReference type="HOGENOM" id="CLU_144776_0_0_0"/>
<feature type="transmembrane region" description="Helical" evidence="1">
    <location>
        <begin position="20"/>
        <end position="40"/>
    </location>
</feature>
<dbReference type="AlphaFoldDB" id="F2NPP5"/>